<keyword evidence="2 4" id="KW-0274">FAD</keyword>
<dbReference type="GO" id="GO:0016627">
    <property type="term" value="F:oxidoreductase activity, acting on the CH-CH group of donors"/>
    <property type="evidence" value="ECO:0007669"/>
    <property type="project" value="InterPro"/>
</dbReference>
<dbReference type="Gene3D" id="1.10.3140.10">
    <property type="entry name" value="4-hydroxybutyryl-coa dehydratase, domain 1"/>
    <property type="match status" value="1"/>
</dbReference>
<dbReference type="AlphaFoldDB" id="A0A1M7TMM8"/>
<keyword evidence="7" id="KW-0503">Monooxygenase</keyword>
<accession>A0A1M7TMM8</accession>
<feature type="domain" description="HpaB/PvcC/4-BUDH N-terminal" evidence="6">
    <location>
        <begin position="19"/>
        <end position="287"/>
    </location>
</feature>
<gene>
    <name evidence="7" type="ORF">SAMN05444170_2168</name>
</gene>
<feature type="binding site" evidence="4">
    <location>
        <begin position="169"/>
        <end position="172"/>
    </location>
    <ligand>
        <name>FAD</name>
        <dbReference type="ChEBI" id="CHEBI:57692"/>
    </ligand>
</feature>
<dbReference type="Proteomes" id="UP000184096">
    <property type="component" value="Chromosome I"/>
</dbReference>
<dbReference type="EMBL" id="LT670849">
    <property type="protein sequence ID" value="SHN71999.1"/>
    <property type="molecule type" value="Genomic_DNA"/>
</dbReference>
<dbReference type="OrthoDB" id="7233724at2"/>
<proteinExistence type="predicted"/>
<evidence type="ECO:0000256" key="3">
    <source>
        <dbReference type="ARBA" id="ARBA00023002"/>
    </source>
</evidence>
<dbReference type="Gene3D" id="2.40.110.10">
    <property type="entry name" value="Butyryl-CoA Dehydrogenase, subunit A, domain 2"/>
    <property type="match status" value="1"/>
</dbReference>
<dbReference type="InterPro" id="IPR046373">
    <property type="entry name" value="Acyl-CoA_Oxase/DH_mid-dom_sf"/>
</dbReference>
<dbReference type="Gene3D" id="1.20.140.10">
    <property type="entry name" value="Butyryl-CoA Dehydrogenase, subunit A, domain 3"/>
    <property type="match status" value="1"/>
</dbReference>
<protein>
    <submittedName>
        <fullName evidence="7">4-hydroxyphenylacetate 3-monooxygenase</fullName>
    </submittedName>
</protein>
<evidence type="ECO:0000256" key="4">
    <source>
        <dbReference type="PIRSR" id="PIRSR000331-2"/>
    </source>
</evidence>
<evidence type="ECO:0000256" key="2">
    <source>
        <dbReference type="ARBA" id="ARBA00022827"/>
    </source>
</evidence>
<keyword evidence="8" id="KW-1185">Reference proteome</keyword>
<dbReference type="Pfam" id="PF03241">
    <property type="entry name" value="HpaB"/>
    <property type="match status" value="1"/>
</dbReference>
<dbReference type="SUPFAM" id="SSF47203">
    <property type="entry name" value="Acyl-CoA dehydrogenase C-terminal domain-like"/>
    <property type="match status" value="1"/>
</dbReference>
<dbReference type="SUPFAM" id="SSF56645">
    <property type="entry name" value="Acyl-CoA dehydrogenase NM domain-like"/>
    <property type="match status" value="1"/>
</dbReference>
<evidence type="ECO:0000259" key="6">
    <source>
        <dbReference type="Pfam" id="PF11794"/>
    </source>
</evidence>
<dbReference type="PANTHER" id="PTHR36117">
    <property type="entry name" value="4-HYDROXYPHENYLACETATE 3-MONOOXYGENASE-RELATED"/>
    <property type="match status" value="1"/>
</dbReference>
<feature type="binding site" evidence="4">
    <location>
        <position position="206"/>
    </location>
    <ligand>
        <name>FAD</name>
        <dbReference type="ChEBI" id="CHEBI:57692"/>
    </ligand>
</feature>
<evidence type="ECO:0000256" key="1">
    <source>
        <dbReference type="ARBA" id="ARBA00022630"/>
    </source>
</evidence>
<dbReference type="GO" id="GO:0004497">
    <property type="term" value="F:monooxygenase activity"/>
    <property type="evidence" value="ECO:0007669"/>
    <property type="project" value="UniProtKB-KW"/>
</dbReference>
<sequence length="501" mass="55694">MTVTASKEVEVNAATPLRTGASFLDDLRTGERTVFVDGEKVKDPTKHRAFASGARTFARLFDYAAAPENRERMTYTSPDTGGPVWRCFQIPRSHADLRAKRLAAEGWAEQTFGLMGRTPDHVANFFAGYAAKPEFFARGGAGYADNVVNFYKYIRDNHKYVVYAIVPPQIDRSKPGHQQSDPTLYAGVVKETDAGIIVSGGQQLATGAVYADYVQVSCIHPLRPGDENYAISVAIPLNAPGVKLYSRRAFAMQATSAEDYPLTSRFDETDCFVVLDNVLVPWERVFIYRNTELCFQQWWQTPSHSYGNHQAQARYATKLRFLLGLAKRMNEATGNDAAPPVQVEMGELAAYASIVENMLLSHETVAPIDADGILWPSKPALYAVMALQSQINPHMIDIVRELTGAGMITLPSSVRDFENPESAKDIERYFVSGKMGARERVRLMRLAWDFIGTEFGNRHQQYEKFYGGASYLVKTNMYRAYDFARAGGLVDAALNLPPVAS</sequence>
<reference evidence="8" key="1">
    <citation type="submission" date="2016-11" db="EMBL/GenBank/DDBJ databases">
        <authorList>
            <person name="Varghese N."/>
            <person name="Submissions S."/>
        </authorList>
    </citation>
    <scope>NUCLEOTIDE SEQUENCE [LARGE SCALE GENOMIC DNA]</scope>
    <source>
        <strain evidence="8">GAS401</strain>
    </source>
</reference>
<keyword evidence="1" id="KW-0285">Flavoprotein</keyword>
<dbReference type="InterPro" id="IPR024674">
    <property type="entry name" value="HpaB/PvcC/4-BUDH_N"/>
</dbReference>
<evidence type="ECO:0000313" key="7">
    <source>
        <dbReference type="EMBL" id="SHN71999.1"/>
    </source>
</evidence>
<name>A0A1M7TMM8_9BRAD</name>
<dbReference type="PANTHER" id="PTHR36117:SF3">
    <property type="entry name" value="4-HYDROXYPHENYLACETATE 3-MONOOXYGENASE-RELATED"/>
    <property type="match status" value="1"/>
</dbReference>
<dbReference type="InterPro" id="IPR004925">
    <property type="entry name" value="HpaB/PvcC/4-BUDH"/>
</dbReference>
<dbReference type="InterPro" id="IPR024719">
    <property type="entry name" value="HpaB/PvcC/4-BUDH_C"/>
</dbReference>
<dbReference type="Pfam" id="PF11794">
    <property type="entry name" value="HpaB_N"/>
    <property type="match status" value="1"/>
</dbReference>
<dbReference type="PIRSF" id="PIRSF000331">
    <property type="entry name" value="HpaA_HpaB"/>
    <property type="match status" value="1"/>
</dbReference>
<feature type="domain" description="HpaB/PvcC/4-BUDH C-terminal" evidence="5">
    <location>
        <begin position="296"/>
        <end position="494"/>
    </location>
</feature>
<evidence type="ECO:0000313" key="8">
    <source>
        <dbReference type="Proteomes" id="UP000184096"/>
    </source>
</evidence>
<evidence type="ECO:0000259" key="5">
    <source>
        <dbReference type="Pfam" id="PF03241"/>
    </source>
</evidence>
<dbReference type="InterPro" id="IPR009100">
    <property type="entry name" value="AcylCoA_DH/oxidase_NM_dom_sf"/>
</dbReference>
<dbReference type="InterPro" id="IPR036250">
    <property type="entry name" value="AcylCo_DH-like_C"/>
</dbReference>
<keyword evidence="3" id="KW-0560">Oxidoreductase</keyword>
<organism evidence="7 8">
    <name type="scientific">Bradyrhizobium erythrophlei</name>
    <dbReference type="NCBI Taxonomy" id="1437360"/>
    <lineage>
        <taxon>Bacteria</taxon>
        <taxon>Pseudomonadati</taxon>
        <taxon>Pseudomonadota</taxon>
        <taxon>Alphaproteobacteria</taxon>
        <taxon>Hyphomicrobiales</taxon>
        <taxon>Nitrobacteraceae</taxon>
        <taxon>Bradyrhizobium</taxon>
    </lineage>
</organism>
<dbReference type="RefSeq" id="WP_083587538.1">
    <property type="nucleotide sequence ID" value="NZ_LT670849.1"/>
</dbReference>